<comment type="caution">
    <text evidence="2">The sequence shown here is derived from an EMBL/GenBank/DDBJ whole genome shotgun (WGS) entry which is preliminary data.</text>
</comment>
<reference evidence="2" key="1">
    <citation type="submission" date="2020-11" db="EMBL/GenBank/DDBJ databases">
        <authorList>
            <consortium name="DOE Joint Genome Institute"/>
            <person name="Ahrendt S."/>
            <person name="Riley R."/>
            <person name="Andreopoulos W."/>
            <person name="LaButti K."/>
            <person name="Pangilinan J."/>
            <person name="Ruiz-duenas F.J."/>
            <person name="Barrasa J.M."/>
            <person name="Sanchez-Garcia M."/>
            <person name="Camarero S."/>
            <person name="Miyauchi S."/>
            <person name="Serrano A."/>
            <person name="Linde D."/>
            <person name="Babiker R."/>
            <person name="Drula E."/>
            <person name="Ayuso-Fernandez I."/>
            <person name="Pacheco R."/>
            <person name="Padilla G."/>
            <person name="Ferreira P."/>
            <person name="Barriuso J."/>
            <person name="Kellner H."/>
            <person name="Castanera R."/>
            <person name="Alfaro M."/>
            <person name="Ramirez L."/>
            <person name="Pisabarro A.G."/>
            <person name="Kuo A."/>
            <person name="Tritt A."/>
            <person name="Lipzen A."/>
            <person name="He G."/>
            <person name="Yan M."/>
            <person name="Ng V."/>
            <person name="Cullen D."/>
            <person name="Martin F."/>
            <person name="Rosso M.-N."/>
            <person name="Henrissat B."/>
            <person name="Hibbett D."/>
            <person name="Martinez A.T."/>
            <person name="Grigoriev I.V."/>
        </authorList>
    </citation>
    <scope>NUCLEOTIDE SEQUENCE</scope>
    <source>
        <strain evidence="2">AH 44721</strain>
    </source>
</reference>
<keyword evidence="3" id="KW-1185">Reference proteome</keyword>
<protein>
    <recommendedName>
        <fullName evidence="4">Transmembrane protein</fullName>
    </recommendedName>
</protein>
<evidence type="ECO:0000313" key="2">
    <source>
        <dbReference type="EMBL" id="KAF8872249.1"/>
    </source>
</evidence>
<feature type="transmembrane region" description="Helical" evidence="1">
    <location>
        <begin position="108"/>
        <end position="132"/>
    </location>
</feature>
<evidence type="ECO:0008006" key="4">
    <source>
        <dbReference type="Google" id="ProtNLM"/>
    </source>
</evidence>
<dbReference type="AlphaFoldDB" id="A0A9P5NA27"/>
<proteinExistence type="predicted"/>
<gene>
    <name evidence="2" type="ORF">CPB84DRAFT_1737631</name>
</gene>
<sequence>MSCMHQKSAEISDAFRQFFGLPHIQHHPVLIMPVAHPIVHGNGPQPHVESDFKILPVSATPHFDNAPASHHHHHHRHGKFPSHNFQNHPFTHRLNHALLHLGRWEGRAVAFVLGCSIGVLLRLFWVLSIVMYRAIRGRRDDEHEYTHIAFVEEYEEPPVLSPPPIYVYPIDEKVAVKVNEVDAPKAPTTTEESK</sequence>
<dbReference type="Proteomes" id="UP000724874">
    <property type="component" value="Unassembled WGS sequence"/>
</dbReference>
<evidence type="ECO:0000256" key="1">
    <source>
        <dbReference type="SAM" id="Phobius"/>
    </source>
</evidence>
<accession>A0A9P5NA27</accession>
<evidence type="ECO:0000313" key="3">
    <source>
        <dbReference type="Proteomes" id="UP000724874"/>
    </source>
</evidence>
<keyword evidence="1" id="KW-0812">Transmembrane</keyword>
<keyword evidence="1" id="KW-1133">Transmembrane helix</keyword>
<organism evidence="2 3">
    <name type="scientific">Gymnopilus junonius</name>
    <name type="common">Spectacular rustgill mushroom</name>
    <name type="synonym">Gymnopilus spectabilis subsp. junonius</name>
    <dbReference type="NCBI Taxonomy" id="109634"/>
    <lineage>
        <taxon>Eukaryota</taxon>
        <taxon>Fungi</taxon>
        <taxon>Dikarya</taxon>
        <taxon>Basidiomycota</taxon>
        <taxon>Agaricomycotina</taxon>
        <taxon>Agaricomycetes</taxon>
        <taxon>Agaricomycetidae</taxon>
        <taxon>Agaricales</taxon>
        <taxon>Agaricineae</taxon>
        <taxon>Hymenogastraceae</taxon>
        <taxon>Gymnopilus</taxon>
    </lineage>
</organism>
<dbReference type="EMBL" id="JADNYJ010000274">
    <property type="protein sequence ID" value="KAF8872249.1"/>
    <property type="molecule type" value="Genomic_DNA"/>
</dbReference>
<dbReference type="OrthoDB" id="3233375at2759"/>
<name>A0A9P5NA27_GYMJU</name>
<keyword evidence="1" id="KW-0472">Membrane</keyword>